<proteinExistence type="predicted"/>
<name>A0A1R2AT34_9CILI</name>
<dbReference type="SMART" id="SM00388">
    <property type="entry name" value="HisKA"/>
    <property type="match status" value="1"/>
</dbReference>
<evidence type="ECO:0000256" key="1">
    <source>
        <dbReference type="ARBA" id="ARBA00022553"/>
    </source>
</evidence>
<dbReference type="InterPro" id="IPR036890">
    <property type="entry name" value="HATPase_C_sf"/>
</dbReference>
<dbReference type="PROSITE" id="PS50109">
    <property type="entry name" value="HIS_KIN"/>
    <property type="match status" value="1"/>
</dbReference>
<keyword evidence="7" id="KW-1185">Reference proteome</keyword>
<gene>
    <name evidence="6" type="ORF">SteCoe_35160</name>
</gene>
<dbReference type="SUPFAM" id="SSF55874">
    <property type="entry name" value="ATPase domain of HSP90 chaperone/DNA topoisomerase II/histidine kinase"/>
    <property type="match status" value="1"/>
</dbReference>
<accession>A0A1R2AT34</accession>
<feature type="domain" description="Response regulatory" evidence="5">
    <location>
        <begin position="449"/>
        <end position="569"/>
    </location>
</feature>
<evidence type="ECO:0000313" key="7">
    <source>
        <dbReference type="Proteomes" id="UP000187209"/>
    </source>
</evidence>
<keyword evidence="3" id="KW-0472">Membrane</keyword>
<dbReference type="Gene3D" id="1.10.287.130">
    <property type="match status" value="1"/>
</dbReference>
<reference evidence="6 7" key="1">
    <citation type="submission" date="2016-11" db="EMBL/GenBank/DDBJ databases">
        <title>The macronuclear genome of Stentor coeruleus: a giant cell with tiny introns.</title>
        <authorList>
            <person name="Slabodnick M."/>
            <person name="Ruby J.G."/>
            <person name="Reiff S.B."/>
            <person name="Swart E.C."/>
            <person name="Gosai S."/>
            <person name="Prabakaran S."/>
            <person name="Witkowska E."/>
            <person name="Larue G.E."/>
            <person name="Fisher S."/>
            <person name="Freeman R.M."/>
            <person name="Gunawardena J."/>
            <person name="Chu W."/>
            <person name="Stover N.A."/>
            <person name="Gregory B.D."/>
            <person name="Nowacki M."/>
            <person name="Derisi J."/>
            <person name="Roy S.W."/>
            <person name="Marshall W.F."/>
            <person name="Sood P."/>
        </authorList>
    </citation>
    <scope>NUCLEOTIDE SEQUENCE [LARGE SCALE GENOMIC DNA]</scope>
    <source>
        <strain evidence="6">WM001</strain>
    </source>
</reference>
<dbReference type="EMBL" id="MPUH01001464">
    <property type="protein sequence ID" value="OMJ67625.1"/>
    <property type="molecule type" value="Genomic_DNA"/>
</dbReference>
<evidence type="ECO:0000256" key="3">
    <source>
        <dbReference type="SAM" id="Phobius"/>
    </source>
</evidence>
<feature type="domain" description="Histidine kinase" evidence="4">
    <location>
        <begin position="201"/>
        <end position="418"/>
    </location>
</feature>
<dbReference type="Gene3D" id="3.30.565.10">
    <property type="entry name" value="Histidine kinase-like ATPase, C-terminal domain"/>
    <property type="match status" value="1"/>
</dbReference>
<organism evidence="6 7">
    <name type="scientific">Stentor coeruleus</name>
    <dbReference type="NCBI Taxonomy" id="5963"/>
    <lineage>
        <taxon>Eukaryota</taxon>
        <taxon>Sar</taxon>
        <taxon>Alveolata</taxon>
        <taxon>Ciliophora</taxon>
        <taxon>Postciliodesmatophora</taxon>
        <taxon>Heterotrichea</taxon>
        <taxon>Heterotrichida</taxon>
        <taxon>Stentoridae</taxon>
        <taxon>Stentor</taxon>
    </lineage>
</organism>
<dbReference type="AlphaFoldDB" id="A0A1R2AT34"/>
<dbReference type="Proteomes" id="UP000187209">
    <property type="component" value="Unassembled WGS sequence"/>
</dbReference>
<keyword evidence="3" id="KW-0812">Transmembrane</keyword>
<dbReference type="PROSITE" id="PS50110">
    <property type="entry name" value="RESPONSE_REGULATORY"/>
    <property type="match status" value="1"/>
</dbReference>
<dbReference type="PANTHER" id="PTHR43719:SF28">
    <property type="entry name" value="PEROXIDE STRESS-ACTIVATED HISTIDINE KINASE MAK1-RELATED"/>
    <property type="match status" value="1"/>
</dbReference>
<dbReference type="InterPro" id="IPR036097">
    <property type="entry name" value="HisK_dim/P_sf"/>
</dbReference>
<evidence type="ECO:0000259" key="5">
    <source>
        <dbReference type="PROSITE" id="PS50110"/>
    </source>
</evidence>
<keyword evidence="1 2" id="KW-0597">Phosphoprotein</keyword>
<dbReference type="InterPro" id="IPR005467">
    <property type="entry name" value="His_kinase_dom"/>
</dbReference>
<dbReference type="OrthoDB" id="298677at2759"/>
<protein>
    <recommendedName>
        <fullName evidence="8">Histidine kinase</fullName>
    </recommendedName>
</protein>
<dbReference type="CDD" id="cd00082">
    <property type="entry name" value="HisKA"/>
    <property type="match status" value="1"/>
</dbReference>
<evidence type="ECO:0000256" key="2">
    <source>
        <dbReference type="PROSITE-ProRule" id="PRU00169"/>
    </source>
</evidence>
<dbReference type="InterPro" id="IPR011006">
    <property type="entry name" value="CheY-like_superfamily"/>
</dbReference>
<dbReference type="SMART" id="SM00387">
    <property type="entry name" value="HATPase_c"/>
    <property type="match status" value="1"/>
</dbReference>
<dbReference type="SUPFAM" id="SSF47384">
    <property type="entry name" value="Homodimeric domain of signal transducing histidine kinase"/>
    <property type="match status" value="1"/>
</dbReference>
<dbReference type="Gene3D" id="3.40.50.2300">
    <property type="match status" value="1"/>
</dbReference>
<dbReference type="Pfam" id="PF00072">
    <property type="entry name" value="Response_reg"/>
    <property type="match status" value="1"/>
</dbReference>
<evidence type="ECO:0008006" key="8">
    <source>
        <dbReference type="Google" id="ProtNLM"/>
    </source>
</evidence>
<dbReference type="PRINTS" id="PR00344">
    <property type="entry name" value="BCTRLSENSOR"/>
</dbReference>
<dbReference type="Pfam" id="PF02518">
    <property type="entry name" value="HATPase_c"/>
    <property type="match status" value="1"/>
</dbReference>
<dbReference type="SUPFAM" id="SSF52172">
    <property type="entry name" value="CheY-like"/>
    <property type="match status" value="1"/>
</dbReference>
<sequence>MLLLLAIKQTAIWAFSLYYYIGSSFIESIPMVLSIAGLLMFYFLTTFCEHLKDLSLTKSKNKAQSMHRNILGVVEAISDSILVISKNKNLIFANTEGKNMIKGVSAESFFSTVIYYRRYVNNKDFTGNVFNDIIELFSCKIDTEQILGIVTINDKLVEWKVKLIIWDNRPSVILCGHDVSYLVKMEKESNENQYKSALLRTVSHELRTPVCAIISISEAISSSQQLSLENMDRLDIINTSSNFQLCLINDLLDYAQILSRCLKISKSYFNIHHLLLECLKIIKLQLRERDVQLELVAKNIPELIFSDPYRLKQVLLNLLSNAKKFTIKGKITLEAFGDNDTITVICQDTGIGIPKEKHKNIFTPFSKLEYPNTINPQGVGLGLVISNMLIQELGGVGIIFTSEVDKGSKFSFNIPINTITGNNNLDIAEENIQIIVPSIYTKTILHKFEILIVDDNYFNILALIKMIETEGILYEFAMNGLEALEKIKCCRFSCIIMDCEMPIMNGWETCKKIREMYEENEIKLYPKIIGCTAHSADEALKKCWDCGMIDVIVKPCTKDTLLGKLRCLWGVSVDDKNYEIR</sequence>
<dbReference type="SMART" id="SM00448">
    <property type="entry name" value="REC"/>
    <property type="match status" value="1"/>
</dbReference>
<feature type="transmembrane region" description="Helical" evidence="3">
    <location>
        <begin position="12"/>
        <end position="44"/>
    </location>
</feature>
<comment type="caution">
    <text evidence="6">The sequence shown here is derived from an EMBL/GenBank/DDBJ whole genome shotgun (WGS) entry which is preliminary data.</text>
</comment>
<evidence type="ECO:0000313" key="6">
    <source>
        <dbReference type="EMBL" id="OMJ67625.1"/>
    </source>
</evidence>
<feature type="modified residue" description="4-aspartylphosphate" evidence="2">
    <location>
        <position position="498"/>
    </location>
</feature>
<dbReference type="CDD" id="cd17546">
    <property type="entry name" value="REC_hyHK_CKI1_RcsC-like"/>
    <property type="match status" value="1"/>
</dbReference>
<dbReference type="InterPro" id="IPR003661">
    <property type="entry name" value="HisK_dim/P_dom"/>
</dbReference>
<keyword evidence="3" id="KW-1133">Transmembrane helix</keyword>
<dbReference type="PANTHER" id="PTHR43719">
    <property type="entry name" value="TWO-COMPONENT HISTIDINE KINASE"/>
    <property type="match status" value="1"/>
</dbReference>
<dbReference type="Pfam" id="PF00512">
    <property type="entry name" value="HisKA"/>
    <property type="match status" value="1"/>
</dbReference>
<dbReference type="InterPro" id="IPR001789">
    <property type="entry name" value="Sig_transdc_resp-reg_receiver"/>
</dbReference>
<dbReference type="InterPro" id="IPR050956">
    <property type="entry name" value="2C_system_His_kinase"/>
</dbReference>
<dbReference type="InterPro" id="IPR004358">
    <property type="entry name" value="Sig_transdc_His_kin-like_C"/>
</dbReference>
<evidence type="ECO:0000259" key="4">
    <source>
        <dbReference type="PROSITE" id="PS50109"/>
    </source>
</evidence>
<dbReference type="GO" id="GO:0000155">
    <property type="term" value="F:phosphorelay sensor kinase activity"/>
    <property type="evidence" value="ECO:0007669"/>
    <property type="project" value="InterPro"/>
</dbReference>
<dbReference type="InterPro" id="IPR003594">
    <property type="entry name" value="HATPase_dom"/>
</dbReference>